<feature type="compositionally biased region" description="Low complexity" evidence="1">
    <location>
        <begin position="40"/>
        <end position="55"/>
    </location>
</feature>
<feature type="region of interest" description="Disordered" evidence="1">
    <location>
        <begin position="1"/>
        <end position="66"/>
    </location>
</feature>
<dbReference type="EMBL" id="ML995585">
    <property type="protein sequence ID" value="KAF2135436.1"/>
    <property type="molecule type" value="Genomic_DNA"/>
</dbReference>
<evidence type="ECO:0000256" key="1">
    <source>
        <dbReference type="SAM" id="MobiDB-lite"/>
    </source>
</evidence>
<dbReference type="RefSeq" id="XP_033391154.1">
    <property type="nucleotide sequence ID" value="XM_033541522.1"/>
</dbReference>
<gene>
    <name evidence="2" type="ORF">K452DRAFT_293223</name>
</gene>
<proteinExistence type="predicted"/>
<feature type="compositionally biased region" description="Low complexity" evidence="1">
    <location>
        <begin position="1"/>
        <end position="32"/>
    </location>
</feature>
<name>A0A6A6AV17_9PEZI</name>
<reference evidence="2" key="1">
    <citation type="journal article" date="2020" name="Stud. Mycol.">
        <title>101 Dothideomycetes genomes: a test case for predicting lifestyles and emergence of pathogens.</title>
        <authorList>
            <person name="Haridas S."/>
            <person name="Albert R."/>
            <person name="Binder M."/>
            <person name="Bloem J."/>
            <person name="Labutti K."/>
            <person name="Salamov A."/>
            <person name="Andreopoulos B."/>
            <person name="Baker S."/>
            <person name="Barry K."/>
            <person name="Bills G."/>
            <person name="Bluhm B."/>
            <person name="Cannon C."/>
            <person name="Castanera R."/>
            <person name="Culley D."/>
            <person name="Daum C."/>
            <person name="Ezra D."/>
            <person name="Gonzalez J."/>
            <person name="Henrissat B."/>
            <person name="Kuo A."/>
            <person name="Liang C."/>
            <person name="Lipzen A."/>
            <person name="Lutzoni F."/>
            <person name="Magnuson J."/>
            <person name="Mondo S."/>
            <person name="Nolan M."/>
            <person name="Ohm R."/>
            <person name="Pangilinan J."/>
            <person name="Park H.-J."/>
            <person name="Ramirez L."/>
            <person name="Alfaro M."/>
            <person name="Sun H."/>
            <person name="Tritt A."/>
            <person name="Yoshinaga Y."/>
            <person name="Zwiers L.-H."/>
            <person name="Turgeon B."/>
            <person name="Goodwin S."/>
            <person name="Spatafora J."/>
            <person name="Crous P."/>
            <person name="Grigoriev I."/>
        </authorList>
    </citation>
    <scope>NUCLEOTIDE SEQUENCE</scope>
    <source>
        <strain evidence="2">CBS 121167</strain>
    </source>
</reference>
<keyword evidence="3" id="KW-1185">Reference proteome</keyword>
<protein>
    <submittedName>
        <fullName evidence="2">Uncharacterized protein</fullName>
    </submittedName>
</protein>
<accession>A0A6A6AV17</accession>
<evidence type="ECO:0000313" key="3">
    <source>
        <dbReference type="Proteomes" id="UP000799438"/>
    </source>
</evidence>
<organism evidence="2 3">
    <name type="scientific">Aplosporella prunicola CBS 121167</name>
    <dbReference type="NCBI Taxonomy" id="1176127"/>
    <lineage>
        <taxon>Eukaryota</taxon>
        <taxon>Fungi</taxon>
        <taxon>Dikarya</taxon>
        <taxon>Ascomycota</taxon>
        <taxon>Pezizomycotina</taxon>
        <taxon>Dothideomycetes</taxon>
        <taxon>Dothideomycetes incertae sedis</taxon>
        <taxon>Botryosphaeriales</taxon>
        <taxon>Aplosporellaceae</taxon>
        <taxon>Aplosporella</taxon>
    </lineage>
</organism>
<dbReference type="GeneID" id="54299018"/>
<sequence>MSSAGTAARSAMATATSPVATAFRTPKAAAARSHSRAHAPLHPSLPLSPALSSSPGDEVTPGIDPAVPQQLGFLGLIRTLKEIRRGVWKHPSPSWAKYRLSVY</sequence>
<evidence type="ECO:0000313" key="2">
    <source>
        <dbReference type="EMBL" id="KAF2135436.1"/>
    </source>
</evidence>
<dbReference type="Proteomes" id="UP000799438">
    <property type="component" value="Unassembled WGS sequence"/>
</dbReference>
<dbReference type="AlphaFoldDB" id="A0A6A6AV17"/>